<sequence length="336" mass="37754">MTTPPDDSPSSDVYNAPANAPAAQANQNREPNPRIVTLPAHLREIPSCNGIPDLFTTYCLNIGLMLLFSVAFAGMLCLPFYDPSFFRAGIIMAVLWLILLGLVAWMVVIFIRGIRRPGVWFQVDPVGFRYGNGKSPDPAQPTEKRIEWSEVVANHSLSCDVTYNAPSKVTMSAANFEFWRRVVRKPAERYVLPKSLTDYDSEKDGIRCVRFKNRHALMVAILCGLAHQGLRFDLDTFIASGIHPETWQRLKSPWRSAAVYFFVVSLLGLFAFRLWGRSSLPFSFAILSVSFVCYCTEGKYYFSPDLKKYPKGPIMFRIDNVEAVNKAPASTSEGRS</sequence>
<keyword evidence="2" id="KW-0812">Transmembrane</keyword>
<evidence type="ECO:0000256" key="2">
    <source>
        <dbReference type="SAM" id="Phobius"/>
    </source>
</evidence>
<dbReference type="AlphaFoldDB" id="A0A7Y9WWB6"/>
<dbReference type="EMBL" id="JACCAS010000002">
    <property type="protein sequence ID" value="NYH27241.1"/>
    <property type="molecule type" value="Genomic_DNA"/>
</dbReference>
<comment type="caution">
    <text evidence="3">The sequence shown here is derived from an EMBL/GenBank/DDBJ whole genome shotgun (WGS) entry which is preliminary data.</text>
</comment>
<feature type="transmembrane region" description="Helical" evidence="2">
    <location>
        <begin position="58"/>
        <end position="81"/>
    </location>
</feature>
<dbReference type="RefSeq" id="WP_179746561.1">
    <property type="nucleotide sequence ID" value="NZ_JACCAS010000002.1"/>
</dbReference>
<accession>A0A7Y9WWB6</accession>
<proteinExistence type="predicted"/>
<evidence type="ECO:0000313" key="4">
    <source>
        <dbReference type="Proteomes" id="UP000540929"/>
    </source>
</evidence>
<dbReference type="Proteomes" id="UP000540929">
    <property type="component" value="Unassembled WGS sequence"/>
</dbReference>
<name>A0A7Y9WWB6_9BURK</name>
<organism evidence="3 4">
    <name type="scientific">Paraburkholderia bryophila</name>
    <dbReference type="NCBI Taxonomy" id="420952"/>
    <lineage>
        <taxon>Bacteria</taxon>
        <taxon>Pseudomonadati</taxon>
        <taxon>Pseudomonadota</taxon>
        <taxon>Betaproteobacteria</taxon>
        <taxon>Burkholderiales</taxon>
        <taxon>Burkholderiaceae</taxon>
        <taxon>Paraburkholderia</taxon>
    </lineage>
</organism>
<keyword evidence="2" id="KW-0472">Membrane</keyword>
<feature type="region of interest" description="Disordered" evidence="1">
    <location>
        <begin position="1"/>
        <end position="28"/>
    </location>
</feature>
<protein>
    <submittedName>
        <fullName evidence="3">Uncharacterized protein</fullName>
    </submittedName>
</protein>
<feature type="transmembrane region" description="Helical" evidence="2">
    <location>
        <begin position="282"/>
        <end position="302"/>
    </location>
</feature>
<feature type="compositionally biased region" description="Polar residues" evidence="1">
    <location>
        <begin position="1"/>
        <end position="13"/>
    </location>
</feature>
<feature type="compositionally biased region" description="Low complexity" evidence="1">
    <location>
        <begin position="15"/>
        <end position="28"/>
    </location>
</feature>
<keyword evidence="4" id="KW-1185">Reference proteome</keyword>
<evidence type="ECO:0000256" key="1">
    <source>
        <dbReference type="SAM" id="MobiDB-lite"/>
    </source>
</evidence>
<evidence type="ECO:0000313" key="3">
    <source>
        <dbReference type="EMBL" id="NYH27241.1"/>
    </source>
</evidence>
<gene>
    <name evidence="3" type="ORF">GGD40_006812</name>
</gene>
<feature type="transmembrane region" description="Helical" evidence="2">
    <location>
        <begin position="87"/>
        <end position="111"/>
    </location>
</feature>
<reference evidence="3 4" key="1">
    <citation type="submission" date="2020-07" db="EMBL/GenBank/DDBJ databases">
        <title>Exploring microbial biodiversity for novel pathways involved in the catabolism of aromatic compounds derived from lignin.</title>
        <authorList>
            <person name="Elkins J."/>
        </authorList>
    </citation>
    <scope>NUCLEOTIDE SEQUENCE [LARGE SCALE GENOMIC DNA]</scope>
    <source>
        <strain evidence="3 4">H2C3C</strain>
    </source>
</reference>
<keyword evidence="2" id="KW-1133">Transmembrane helix</keyword>
<feature type="transmembrane region" description="Helical" evidence="2">
    <location>
        <begin position="257"/>
        <end position="276"/>
    </location>
</feature>